<comment type="similarity">
    <text evidence="2">Belongs to the VirD4/TraG family.</text>
</comment>
<evidence type="ECO:0000313" key="9">
    <source>
        <dbReference type="EMBL" id="GEM83138.1"/>
    </source>
</evidence>
<sequence>MSVTRRQSLLEVPTSQKLLRFLGGLVMLSTLALAFGVGWQAALEVAQGMLRAGWGAALKASSPAELILRCYGDLTGNCTEVMNGLWQKALPLDTLRMVVAGGFVLGMIPFLIRPHRPRKLPGQGRWASASDLKGYLGEGTGWYGLFEGKPLRVPSMERRTGTLVVGKPGGGKTTGYYQPNLLLDARDGWSAIVFDLKWPDEGGLMEAIRYYSHFGRAVYAYTPFAPGSARIALLEGAENPQEASNIADIIVPRLADGGAEFYANLERMLLAGLIWIEGKEGRYSLRHILDLLRQGKEEIKAYAEVRPHLKERIGAVLQTREDIIAGVVAGLAGKLALFENDHLDAASLPGDRAIPWERFFSEPSLLYIGIPQEHLEGGKATALLWLVKRILDREIHRAAARNGGTLKTLTSVYLDEFTAFGKLPGIEDNLKTMRSKGAAFHISVQNLANGRSVYGRDVWESIQGTFGQQVYLLERLSEEDRKWLARTLGYETVVGYSRSSSKSGFLSGSEGEGEREEARLLLSAEEMREVKKGETVVILDGKPPVRTYLGGMWEKKHPLHGLYEKARKAVPAVRAGAARDRAYAEPQPRPASSSVEERQPEPERQPVELQPEERSLVQEASDPRSLEAYIRRLASTLPVFQRYYHKKTTTGLRFVLPEGFPPPETAWVREGWIEVRGREELSVNLTSAGLEALEKNFVAALVRWCRVREWARRQNKERESVLQMSEEEAETVLREFARRLPREGGRVRVEVSLEALGDEP</sequence>
<keyword evidence="3" id="KW-1003">Cell membrane</keyword>
<evidence type="ECO:0000256" key="6">
    <source>
        <dbReference type="ARBA" id="ARBA00023136"/>
    </source>
</evidence>
<evidence type="ECO:0000256" key="5">
    <source>
        <dbReference type="ARBA" id="ARBA00022989"/>
    </source>
</evidence>
<dbReference type="Proteomes" id="UP000321197">
    <property type="component" value="Unassembled WGS sequence"/>
</dbReference>
<reference evidence="9 10" key="1">
    <citation type="submission" date="2019-07" db="EMBL/GenBank/DDBJ databases">
        <title>Whole genome shotgun sequence of Meiothermus hypogaeus NBRC 106114.</title>
        <authorList>
            <person name="Hosoyama A."/>
            <person name="Uohara A."/>
            <person name="Ohji S."/>
            <person name="Ichikawa N."/>
        </authorList>
    </citation>
    <scope>NUCLEOTIDE SEQUENCE [LARGE SCALE GENOMIC DNA]</scope>
    <source>
        <strain evidence="9 10">NBRC 106114</strain>
    </source>
</reference>
<dbReference type="RefSeq" id="WP_147075327.1">
    <property type="nucleotide sequence ID" value="NZ_BJXL01000033.1"/>
</dbReference>
<keyword evidence="5 8" id="KW-1133">Transmembrane helix</keyword>
<evidence type="ECO:0008006" key="11">
    <source>
        <dbReference type="Google" id="ProtNLM"/>
    </source>
</evidence>
<dbReference type="InterPro" id="IPR003688">
    <property type="entry name" value="TraG/VirD4"/>
</dbReference>
<evidence type="ECO:0000256" key="2">
    <source>
        <dbReference type="ARBA" id="ARBA00008806"/>
    </source>
</evidence>
<dbReference type="InterPro" id="IPR051539">
    <property type="entry name" value="T4SS-coupling_protein"/>
</dbReference>
<gene>
    <name evidence="9" type="ORF">MHY01S_13040</name>
</gene>
<evidence type="ECO:0000313" key="10">
    <source>
        <dbReference type="Proteomes" id="UP000321197"/>
    </source>
</evidence>
<feature type="compositionally biased region" description="Basic and acidic residues" evidence="7">
    <location>
        <begin position="595"/>
        <end position="620"/>
    </location>
</feature>
<feature type="transmembrane region" description="Helical" evidence="8">
    <location>
        <begin position="21"/>
        <end position="42"/>
    </location>
</feature>
<evidence type="ECO:0000256" key="4">
    <source>
        <dbReference type="ARBA" id="ARBA00022692"/>
    </source>
</evidence>
<dbReference type="EMBL" id="BJXL01000033">
    <property type="protein sequence ID" value="GEM83138.1"/>
    <property type="molecule type" value="Genomic_DNA"/>
</dbReference>
<dbReference type="CDD" id="cd01127">
    <property type="entry name" value="TrwB_TraG_TraD_VirD4"/>
    <property type="match status" value="1"/>
</dbReference>
<dbReference type="Gene3D" id="3.40.50.300">
    <property type="entry name" value="P-loop containing nucleotide triphosphate hydrolases"/>
    <property type="match status" value="1"/>
</dbReference>
<dbReference type="Pfam" id="PF02534">
    <property type="entry name" value="T4SS-DNA_transf"/>
    <property type="match status" value="1"/>
</dbReference>
<dbReference type="AlphaFoldDB" id="A0A511R0J4"/>
<dbReference type="GO" id="GO:0005886">
    <property type="term" value="C:plasma membrane"/>
    <property type="evidence" value="ECO:0007669"/>
    <property type="project" value="UniProtKB-SubCell"/>
</dbReference>
<keyword evidence="4 8" id="KW-0812">Transmembrane</keyword>
<protein>
    <recommendedName>
        <fullName evidence="11">Type IV secretion system coupling protein TraD DNA-binding domain-containing protein</fullName>
    </recommendedName>
</protein>
<evidence type="ECO:0000256" key="1">
    <source>
        <dbReference type="ARBA" id="ARBA00004651"/>
    </source>
</evidence>
<evidence type="ECO:0000256" key="7">
    <source>
        <dbReference type="SAM" id="MobiDB-lite"/>
    </source>
</evidence>
<dbReference type="PANTHER" id="PTHR37937:SF1">
    <property type="entry name" value="CONJUGATIVE TRANSFER: DNA TRANSPORT"/>
    <property type="match status" value="1"/>
</dbReference>
<dbReference type="SUPFAM" id="SSF52540">
    <property type="entry name" value="P-loop containing nucleoside triphosphate hydrolases"/>
    <property type="match status" value="1"/>
</dbReference>
<accession>A0A511R0J4</accession>
<name>A0A511R0J4_9DEIN</name>
<evidence type="ECO:0000256" key="3">
    <source>
        <dbReference type="ARBA" id="ARBA00022475"/>
    </source>
</evidence>
<dbReference type="PANTHER" id="PTHR37937">
    <property type="entry name" value="CONJUGATIVE TRANSFER: DNA TRANSPORT"/>
    <property type="match status" value="1"/>
</dbReference>
<comment type="subcellular location">
    <subcellularLocation>
        <location evidence="1">Cell membrane</location>
        <topology evidence="1">Multi-pass membrane protein</topology>
    </subcellularLocation>
</comment>
<keyword evidence="6 8" id="KW-0472">Membrane</keyword>
<feature type="region of interest" description="Disordered" evidence="7">
    <location>
        <begin position="574"/>
        <end position="620"/>
    </location>
</feature>
<comment type="caution">
    <text evidence="9">The sequence shown here is derived from an EMBL/GenBank/DDBJ whole genome shotgun (WGS) entry which is preliminary data.</text>
</comment>
<dbReference type="InterPro" id="IPR027417">
    <property type="entry name" value="P-loop_NTPase"/>
</dbReference>
<evidence type="ECO:0000256" key="8">
    <source>
        <dbReference type="SAM" id="Phobius"/>
    </source>
</evidence>
<organism evidence="9 10">
    <name type="scientific">Meiothermus hypogaeus NBRC 106114</name>
    <dbReference type="NCBI Taxonomy" id="1227553"/>
    <lineage>
        <taxon>Bacteria</taxon>
        <taxon>Thermotogati</taxon>
        <taxon>Deinococcota</taxon>
        <taxon>Deinococci</taxon>
        <taxon>Thermales</taxon>
        <taxon>Thermaceae</taxon>
        <taxon>Meiothermus</taxon>
    </lineage>
</organism>
<proteinExistence type="inferred from homology"/>
<dbReference type="OrthoDB" id="28679at2"/>